<dbReference type="PANTHER" id="PTHR30027:SF3">
    <property type="entry name" value="16S RRNA (URACIL(1498)-N(3))-METHYLTRANSFERASE"/>
    <property type="match status" value="1"/>
</dbReference>
<sequence>MRIPRIFHPDTLAPQGGETDLSEDAANHVGRVLRMNAGQALQLFDDSNQVFDAEILQAGKKSVRVRYAAGQTEDRESPLHLHLGQVMSRGEKMEFTIQKSIELGVNVITPLLSERCGIKLDGERLEKKITQWQKIAIAACEQCGRNRVPEIRPVQTLESWCAEPDNGLKLNLHPRAANSINTLPLPVSRIRLLIGPEGGLSADEIAMTATQGFTDILLGPRVLRTETTALTAITALQVRFGDLG</sequence>
<evidence type="ECO:0000256" key="11">
    <source>
        <dbReference type="ARBA" id="ARBA00047944"/>
    </source>
</evidence>
<dbReference type="NCBIfam" id="NF008690">
    <property type="entry name" value="PRK11713.1-1"/>
    <property type="match status" value="1"/>
</dbReference>
<keyword evidence="7 12" id="KW-0489">Methyltransferase</keyword>
<evidence type="ECO:0000256" key="4">
    <source>
        <dbReference type="ARBA" id="ARBA00013673"/>
    </source>
</evidence>
<dbReference type="InterPro" id="IPR006700">
    <property type="entry name" value="RsmE"/>
</dbReference>
<dbReference type="CDD" id="cd18084">
    <property type="entry name" value="RsmE-like"/>
    <property type="match status" value="1"/>
</dbReference>
<dbReference type="NCBIfam" id="NF008692">
    <property type="entry name" value="PRK11713.1-5"/>
    <property type="match status" value="1"/>
</dbReference>
<dbReference type="Proteomes" id="UP000231901">
    <property type="component" value="Chromosome"/>
</dbReference>
<comment type="subcellular location">
    <subcellularLocation>
        <location evidence="1 12">Cytoplasm</location>
    </subcellularLocation>
</comment>
<dbReference type="InterPro" id="IPR029028">
    <property type="entry name" value="Alpha/beta_knot_MTases"/>
</dbReference>
<dbReference type="InterPro" id="IPR046887">
    <property type="entry name" value="RsmE_PUA-like"/>
</dbReference>
<comment type="catalytic activity">
    <reaction evidence="11 12">
        <text>uridine(1498) in 16S rRNA + S-adenosyl-L-methionine = N(3)-methyluridine(1498) in 16S rRNA + S-adenosyl-L-homocysteine + H(+)</text>
        <dbReference type="Rhea" id="RHEA:42920"/>
        <dbReference type="Rhea" id="RHEA-COMP:10283"/>
        <dbReference type="Rhea" id="RHEA-COMP:10284"/>
        <dbReference type="ChEBI" id="CHEBI:15378"/>
        <dbReference type="ChEBI" id="CHEBI:57856"/>
        <dbReference type="ChEBI" id="CHEBI:59789"/>
        <dbReference type="ChEBI" id="CHEBI:65315"/>
        <dbReference type="ChEBI" id="CHEBI:74502"/>
        <dbReference type="EC" id="2.1.1.193"/>
    </reaction>
</comment>
<dbReference type="SUPFAM" id="SSF75217">
    <property type="entry name" value="alpha/beta knot"/>
    <property type="match status" value="1"/>
</dbReference>
<evidence type="ECO:0000256" key="2">
    <source>
        <dbReference type="ARBA" id="ARBA00005528"/>
    </source>
</evidence>
<dbReference type="KEGG" id="dfn:CVE23_19410"/>
<dbReference type="Gene3D" id="3.40.1280.10">
    <property type="match status" value="1"/>
</dbReference>
<evidence type="ECO:0000256" key="10">
    <source>
        <dbReference type="ARBA" id="ARBA00025699"/>
    </source>
</evidence>
<dbReference type="GeneID" id="66566485"/>
<evidence type="ECO:0000259" key="13">
    <source>
        <dbReference type="Pfam" id="PF04452"/>
    </source>
</evidence>
<dbReference type="EMBL" id="CP025003">
    <property type="protein sequence ID" value="ATZ95948.1"/>
    <property type="molecule type" value="Genomic_DNA"/>
</dbReference>
<keyword evidence="9 12" id="KW-0949">S-adenosyl-L-methionine</keyword>
<comment type="similarity">
    <text evidence="2 12">Belongs to the RNA methyltransferase RsmE family.</text>
</comment>
<evidence type="ECO:0000313" key="16">
    <source>
        <dbReference type="Proteomes" id="UP000231901"/>
    </source>
</evidence>
<name>A0A2K8QS63_9GAMM</name>
<dbReference type="Gene3D" id="2.40.240.20">
    <property type="entry name" value="Hypothetical PUA domain-like, domain 1"/>
    <property type="match status" value="1"/>
</dbReference>
<organism evidence="15 16">
    <name type="scientific">Dickeya fangzhongdai</name>
    <dbReference type="NCBI Taxonomy" id="1778540"/>
    <lineage>
        <taxon>Bacteria</taxon>
        <taxon>Pseudomonadati</taxon>
        <taxon>Pseudomonadota</taxon>
        <taxon>Gammaproteobacteria</taxon>
        <taxon>Enterobacterales</taxon>
        <taxon>Pectobacteriaceae</taxon>
        <taxon>Dickeya</taxon>
    </lineage>
</organism>
<feature type="domain" description="Ribosomal RNA small subunit methyltransferase E PUA-like" evidence="14">
    <location>
        <begin position="21"/>
        <end position="65"/>
    </location>
</feature>
<dbReference type="OrthoDB" id="9815641at2"/>
<evidence type="ECO:0000256" key="3">
    <source>
        <dbReference type="ARBA" id="ARBA00012328"/>
    </source>
</evidence>
<dbReference type="GO" id="GO:0005737">
    <property type="term" value="C:cytoplasm"/>
    <property type="evidence" value="ECO:0007669"/>
    <property type="project" value="UniProtKB-SubCell"/>
</dbReference>
<comment type="function">
    <text evidence="10 12">Specifically methylates the N3 position of the uracil ring of uridine 1498 (m3U1498) in 16S rRNA. Acts on the fully assembled 30S ribosomal subunit.</text>
</comment>
<dbReference type="InterPro" id="IPR046886">
    <property type="entry name" value="RsmE_MTase_dom"/>
</dbReference>
<accession>A0A2K8QS63</accession>
<keyword evidence="5 12" id="KW-0963">Cytoplasm</keyword>
<gene>
    <name evidence="15" type="ORF">CVE23_19410</name>
</gene>
<dbReference type="PIRSF" id="PIRSF015601">
    <property type="entry name" value="MTase_slr0722"/>
    <property type="match status" value="1"/>
</dbReference>
<dbReference type="FunFam" id="3.40.1280.10:FF:000007">
    <property type="entry name" value="Ribosomal RNA small subunit methyltransferase E"/>
    <property type="match status" value="1"/>
</dbReference>
<dbReference type="Pfam" id="PF04452">
    <property type="entry name" value="Methyltrans_RNA"/>
    <property type="match status" value="1"/>
</dbReference>
<keyword evidence="8 12" id="KW-0808">Transferase</keyword>
<evidence type="ECO:0000256" key="1">
    <source>
        <dbReference type="ARBA" id="ARBA00004496"/>
    </source>
</evidence>
<dbReference type="InterPro" id="IPR015947">
    <property type="entry name" value="PUA-like_sf"/>
</dbReference>
<evidence type="ECO:0000256" key="7">
    <source>
        <dbReference type="ARBA" id="ARBA00022603"/>
    </source>
</evidence>
<evidence type="ECO:0000256" key="12">
    <source>
        <dbReference type="PIRNR" id="PIRNR015601"/>
    </source>
</evidence>
<dbReference type="NCBIfam" id="TIGR00046">
    <property type="entry name" value="RsmE family RNA methyltransferase"/>
    <property type="match status" value="1"/>
</dbReference>
<feature type="domain" description="Ribosomal RNA small subunit methyltransferase E methyltransferase" evidence="13">
    <location>
        <begin position="76"/>
        <end position="237"/>
    </location>
</feature>
<protein>
    <recommendedName>
        <fullName evidence="4 12">Ribosomal RNA small subunit methyltransferase E</fullName>
        <ecNumber evidence="3 12">2.1.1.193</ecNumber>
    </recommendedName>
</protein>
<dbReference type="GO" id="GO:0070042">
    <property type="term" value="F:rRNA (uridine-N3-)-methyltransferase activity"/>
    <property type="evidence" value="ECO:0007669"/>
    <property type="project" value="TreeGrafter"/>
</dbReference>
<dbReference type="GO" id="GO:0070475">
    <property type="term" value="P:rRNA base methylation"/>
    <property type="evidence" value="ECO:0007669"/>
    <property type="project" value="TreeGrafter"/>
</dbReference>
<evidence type="ECO:0000256" key="6">
    <source>
        <dbReference type="ARBA" id="ARBA00022552"/>
    </source>
</evidence>
<evidence type="ECO:0000313" key="15">
    <source>
        <dbReference type="EMBL" id="ATZ95948.1"/>
    </source>
</evidence>
<dbReference type="EC" id="2.1.1.193" evidence="3 12"/>
<dbReference type="Pfam" id="PF20260">
    <property type="entry name" value="PUA_4"/>
    <property type="match status" value="1"/>
</dbReference>
<dbReference type="SUPFAM" id="SSF88697">
    <property type="entry name" value="PUA domain-like"/>
    <property type="match status" value="1"/>
</dbReference>
<evidence type="ECO:0000256" key="9">
    <source>
        <dbReference type="ARBA" id="ARBA00022691"/>
    </source>
</evidence>
<evidence type="ECO:0000256" key="5">
    <source>
        <dbReference type="ARBA" id="ARBA00022490"/>
    </source>
</evidence>
<dbReference type="AlphaFoldDB" id="A0A2K8QS63"/>
<dbReference type="PANTHER" id="PTHR30027">
    <property type="entry name" value="RIBOSOMAL RNA SMALL SUBUNIT METHYLTRANSFERASE E"/>
    <property type="match status" value="1"/>
</dbReference>
<dbReference type="RefSeq" id="WP_038920300.1">
    <property type="nucleotide sequence ID" value="NZ_BMJF01000005.1"/>
</dbReference>
<reference evidence="16" key="1">
    <citation type="journal article" date="2018" name="Genome Announc.">
        <title>Complete genome sequence of a Dickeya fangzhongdai type strain causing bleeding canker of pear tree trunks.</title>
        <authorList>
            <person name="Zhao Y."/>
            <person name="Tian Y."/>
            <person name="Li X."/>
            <person name="Hu B."/>
        </authorList>
    </citation>
    <scope>NUCLEOTIDE SEQUENCE [LARGE SCALE GENOMIC DNA]</scope>
    <source>
        <strain evidence="16">DSM 101947</strain>
    </source>
</reference>
<keyword evidence="6 12" id="KW-0698">rRNA processing</keyword>
<evidence type="ECO:0000256" key="8">
    <source>
        <dbReference type="ARBA" id="ARBA00022679"/>
    </source>
</evidence>
<evidence type="ECO:0000259" key="14">
    <source>
        <dbReference type="Pfam" id="PF20260"/>
    </source>
</evidence>
<proteinExistence type="inferred from homology"/>
<dbReference type="InterPro" id="IPR029026">
    <property type="entry name" value="tRNA_m1G_MTases_N"/>
</dbReference>
<keyword evidence="16" id="KW-1185">Reference proteome</keyword>